<keyword evidence="3" id="KW-1185">Reference proteome</keyword>
<evidence type="ECO:0000313" key="3">
    <source>
        <dbReference type="Proteomes" id="UP001295463"/>
    </source>
</evidence>
<sequence>MSDQGNGQKRGGEVTRREFIKYTAGTAACISLGSFSFGCGSTSSFPQVSGYPIDSTVVKTTQRMISFPYTAPTPGLSPGMPHTPNPPQSPNGGTALNWDQLCQVQDYDRLGYGTWSYVDSPLPIVQRTDIMQTGYSAASVAKRTRLLNFFAMTDVHLTDKEAPNQFINLQQTNSDYSGQNSSIYSPVMLYTPQVFDAAIQTANALHRNDPFDFFISLGDVCNSGMYNELRWYIDIIDGKVITPSSGDHRGADSIAYQKPFKAAGLDKSIPFYQALGNHDHFMIGSFPVYENGLDASYTNTTIWSAPNEVLIPNTATFPALFNCNNLKSQSYQQYYQGVIDGATPYGSIRGAGAVQSFSTPPKVAADPNRRFLHRVDWMQEFYKTTTTPVGHGFNLVASNKNIGLIPVADRAGFACYSFVPKSSVPLKVIVLDDTQREDDGSLDIHGHGFLDAARWAWLQAELDDGQAANQLMIIAAHIPIGVSNIGTEMEWWLGDANAKTANAVNLTALVAKLQSSTNLLMWIAGHRHFNTVKAFVSPDPASAPEKGFWQVESSSLRDFPQQFRTFEIFINSDYSISIETVNVDIAVKEGTPAATSRKYAIATQQILHNDLRANSINYAQLSPGVPLPTMDPTRPQAGVQTLETGTPDPSIQFVDLTSKGVPYNASYNARLFKQLSPAMKAHLQKLYPTL</sequence>
<dbReference type="RefSeq" id="WP_305731876.1">
    <property type="nucleotide sequence ID" value="NZ_OW150024.1"/>
</dbReference>
<dbReference type="PANTHER" id="PTHR43143:SF1">
    <property type="entry name" value="SERINE_THREONINE-PROTEIN PHOSPHATASE CPPED1"/>
    <property type="match status" value="1"/>
</dbReference>
<dbReference type="InterPro" id="IPR051918">
    <property type="entry name" value="STPP_CPPED1"/>
</dbReference>
<protein>
    <submittedName>
        <fullName evidence="2">Metallophosphoesterase</fullName>
    </submittedName>
</protein>
<organism evidence="2 3">
    <name type="scientific">Trichlorobacter ammonificans</name>
    <dbReference type="NCBI Taxonomy" id="2916410"/>
    <lineage>
        <taxon>Bacteria</taxon>
        <taxon>Pseudomonadati</taxon>
        <taxon>Thermodesulfobacteriota</taxon>
        <taxon>Desulfuromonadia</taxon>
        <taxon>Geobacterales</taxon>
        <taxon>Geobacteraceae</taxon>
        <taxon>Trichlorobacter</taxon>
    </lineage>
</organism>
<dbReference type="Gene3D" id="3.60.21.10">
    <property type="match status" value="1"/>
</dbReference>
<evidence type="ECO:0000256" key="1">
    <source>
        <dbReference type="SAM" id="MobiDB-lite"/>
    </source>
</evidence>
<evidence type="ECO:0000313" key="2">
    <source>
        <dbReference type="EMBL" id="CAH2031014.1"/>
    </source>
</evidence>
<dbReference type="SUPFAM" id="SSF56300">
    <property type="entry name" value="Metallo-dependent phosphatases"/>
    <property type="match status" value="1"/>
</dbReference>
<proteinExistence type="predicted"/>
<gene>
    <name evidence="2" type="ORF">GEAMG1_1200</name>
</gene>
<dbReference type="InterPro" id="IPR022507">
    <property type="entry name" value="Metallophosphoesterase_RPA4764"/>
</dbReference>
<feature type="region of interest" description="Disordered" evidence="1">
    <location>
        <begin position="71"/>
        <end position="92"/>
    </location>
</feature>
<dbReference type="CDD" id="cd00838">
    <property type="entry name" value="MPP_superfamily"/>
    <property type="match status" value="1"/>
</dbReference>
<dbReference type="EMBL" id="OW150024">
    <property type="protein sequence ID" value="CAH2031014.1"/>
    <property type="molecule type" value="Genomic_DNA"/>
</dbReference>
<name>A0ABN8HE81_9BACT</name>
<dbReference type="InterPro" id="IPR029052">
    <property type="entry name" value="Metallo-depent_PP-like"/>
</dbReference>
<dbReference type="NCBIfam" id="TIGR03768">
    <property type="entry name" value="RPA4764"/>
    <property type="match status" value="1"/>
</dbReference>
<accession>A0ABN8HE81</accession>
<dbReference type="PANTHER" id="PTHR43143">
    <property type="entry name" value="METALLOPHOSPHOESTERASE, CALCINEURIN SUPERFAMILY"/>
    <property type="match status" value="1"/>
</dbReference>
<reference evidence="2 3" key="1">
    <citation type="submission" date="2022-03" db="EMBL/GenBank/DDBJ databases">
        <authorList>
            <person name="Koch H."/>
        </authorList>
    </citation>
    <scope>NUCLEOTIDE SEQUENCE [LARGE SCALE GENOMIC DNA]</scope>
    <source>
        <strain evidence="2 3">G1</strain>
    </source>
</reference>
<dbReference type="Proteomes" id="UP001295463">
    <property type="component" value="Chromosome"/>
</dbReference>